<dbReference type="PRINTS" id="PR01407">
    <property type="entry name" value="BUTYPHLNCDUF"/>
</dbReference>
<gene>
    <name evidence="9" type="primary">LOC107564806</name>
</gene>
<dbReference type="Pfam" id="PF00643">
    <property type="entry name" value="zf-B_box"/>
    <property type="match status" value="1"/>
</dbReference>
<dbReference type="SMART" id="SM00184">
    <property type="entry name" value="RING"/>
    <property type="match status" value="1"/>
</dbReference>
<dbReference type="InterPro" id="IPR013083">
    <property type="entry name" value="Znf_RING/FYVE/PHD"/>
</dbReference>
<evidence type="ECO:0000313" key="10">
    <source>
        <dbReference type="Proteomes" id="UP000472262"/>
    </source>
</evidence>
<dbReference type="InterPro" id="IPR000315">
    <property type="entry name" value="Znf_B-box"/>
</dbReference>
<dbReference type="PANTHER" id="PTHR24103">
    <property type="entry name" value="E3 UBIQUITIN-PROTEIN LIGASE TRIM"/>
    <property type="match status" value="1"/>
</dbReference>
<dbReference type="CDD" id="cd19800">
    <property type="entry name" value="Bbox2_xNF7-like"/>
    <property type="match status" value="1"/>
</dbReference>
<evidence type="ECO:0000259" key="6">
    <source>
        <dbReference type="PROSITE" id="PS50089"/>
    </source>
</evidence>
<keyword evidence="1" id="KW-0479">Metal-binding</keyword>
<dbReference type="Gene3D" id="3.30.40.10">
    <property type="entry name" value="Zinc/RING finger domain, C3HC4 (zinc finger)"/>
    <property type="match status" value="1"/>
</dbReference>
<dbReference type="InterPro" id="IPR003877">
    <property type="entry name" value="SPRY_dom"/>
</dbReference>
<dbReference type="PROSITE" id="PS50119">
    <property type="entry name" value="ZF_BBOX"/>
    <property type="match status" value="1"/>
</dbReference>
<dbReference type="PROSITE" id="PS50188">
    <property type="entry name" value="B302_SPRY"/>
    <property type="match status" value="1"/>
</dbReference>
<feature type="domain" description="B30.2/SPRY" evidence="8">
    <location>
        <begin position="272"/>
        <end position="464"/>
    </location>
</feature>
<dbReference type="InterPro" id="IPR006574">
    <property type="entry name" value="PRY"/>
</dbReference>
<proteinExistence type="predicted"/>
<dbReference type="FunCoup" id="A0A672NL55">
    <property type="interactions" value="117"/>
</dbReference>
<dbReference type="SUPFAM" id="SSF57850">
    <property type="entry name" value="RING/U-box"/>
    <property type="match status" value="1"/>
</dbReference>
<dbReference type="InParanoid" id="A0A672NL55"/>
<dbReference type="PROSITE" id="PS00518">
    <property type="entry name" value="ZF_RING_1"/>
    <property type="match status" value="1"/>
</dbReference>
<dbReference type="SMART" id="SM00449">
    <property type="entry name" value="SPRY"/>
    <property type="match status" value="1"/>
</dbReference>
<evidence type="ECO:0000256" key="4">
    <source>
        <dbReference type="PROSITE-ProRule" id="PRU00024"/>
    </source>
</evidence>
<keyword evidence="2 4" id="KW-0863">Zinc-finger</keyword>
<name>A0A672NL55_SINGR</name>
<keyword evidence="10" id="KW-1185">Reference proteome</keyword>
<dbReference type="SMART" id="SM00336">
    <property type="entry name" value="BBOX"/>
    <property type="match status" value="1"/>
</dbReference>
<dbReference type="Proteomes" id="UP000472262">
    <property type="component" value="Unassembled WGS sequence"/>
</dbReference>
<feature type="coiled-coil region" evidence="5">
    <location>
        <begin position="190"/>
        <end position="235"/>
    </location>
</feature>
<reference evidence="9" key="1">
    <citation type="submission" date="2025-08" db="UniProtKB">
        <authorList>
            <consortium name="Ensembl"/>
        </authorList>
    </citation>
    <scope>IDENTIFICATION</scope>
</reference>
<keyword evidence="5" id="KW-0175">Coiled coil</keyword>
<protein>
    <submittedName>
        <fullName evidence="9">Tripartite motif-containing protein 35-like</fullName>
    </submittedName>
</protein>
<dbReference type="PROSITE" id="PS50089">
    <property type="entry name" value="ZF_RING_2"/>
    <property type="match status" value="1"/>
</dbReference>
<sequence length="470" mass="54407">MAEIQLFENLESEGELSCPVCYEIFKAPVLLSCSHSVCKVCLQQLWKTKNTQECPVCRRRSSKQEPPYNLALKNLCESFLRDRRENSPEDVCSSHREKLKLFCLKDKEPVCVVCRDSRKHANHTFQPINEVVPSYKEELKTALKSLQEKLKYREEIRGEYNKTVQHIKTQAEHTERQVQHEFEKLHQFLSDEEQATISALRKEVEKKNQMMKEKLEEMNRHISALSHTIKDIEERMKANDVSFLKVIITLSRGTQPDPERCCGALIDVPNYLGNLAFRVWKKMQDTVQNTPVVLDPNTASPQLVLSDDLTSLTYNKTRLPLPDNPERFDFFRCVVGSEGFKSGTHCWDVEVGNNSAWTVGIIAASYQRKGDAFFREGVWYVQYTGKEYLSQSPEQPAARFPVKDKLRCMRVHLDWDSGNMSFSDPVTNTPLRTFKTTFRETLFPFFQSICETSPLRIVPVRVKIISLDLH</sequence>
<accession>A0A672NL55</accession>
<evidence type="ECO:0000259" key="7">
    <source>
        <dbReference type="PROSITE" id="PS50119"/>
    </source>
</evidence>
<evidence type="ECO:0000256" key="2">
    <source>
        <dbReference type="ARBA" id="ARBA00022771"/>
    </source>
</evidence>
<keyword evidence="3" id="KW-0862">Zinc</keyword>
<feature type="domain" description="B box-type" evidence="7">
    <location>
        <begin position="87"/>
        <end position="128"/>
    </location>
</feature>
<reference evidence="9" key="2">
    <citation type="submission" date="2025-09" db="UniProtKB">
        <authorList>
            <consortium name="Ensembl"/>
        </authorList>
    </citation>
    <scope>IDENTIFICATION</scope>
</reference>
<evidence type="ECO:0000256" key="3">
    <source>
        <dbReference type="ARBA" id="ARBA00022833"/>
    </source>
</evidence>
<dbReference type="Ensembl" id="ENSSGRT00000055016.1">
    <property type="protein sequence ID" value="ENSSGRP00000051491.1"/>
    <property type="gene ID" value="ENSSGRG00000027247.1"/>
</dbReference>
<dbReference type="SMART" id="SM00589">
    <property type="entry name" value="PRY"/>
    <property type="match status" value="1"/>
</dbReference>
<dbReference type="InterPro" id="IPR027370">
    <property type="entry name" value="Znf-RING_euk"/>
</dbReference>
<evidence type="ECO:0000313" key="9">
    <source>
        <dbReference type="Ensembl" id="ENSSGRP00000051491.1"/>
    </source>
</evidence>
<dbReference type="Pfam" id="PF13765">
    <property type="entry name" value="PRY"/>
    <property type="match status" value="1"/>
</dbReference>
<organism evidence="9 10">
    <name type="scientific">Sinocyclocheilus grahami</name>
    <name type="common">Dianchi golden-line fish</name>
    <name type="synonym">Barbus grahami</name>
    <dbReference type="NCBI Taxonomy" id="75366"/>
    <lineage>
        <taxon>Eukaryota</taxon>
        <taxon>Metazoa</taxon>
        <taxon>Chordata</taxon>
        <taxon>Craniata</taxon>
        <taxon>Vertebrata</taxon>
        <taxon>Euteleostomi</taxon>
        <taxon>Actinopterygii</taxon>
        <taxon>Neopterygii</taxon>
        <taxon>Teleostei</taxon>
        <taxon>Ostariophysi</taxon>
        <taxon>Cypriniformes</taxon>
        <taxon>Cyprinidae</taxon>
        <taxon>Cyprininae</taxon>
        <taxon>Sinocyclocheilus</taxon>
    </lineage>
</organism>
<dbReference type="GO" id="GO:0008270">
    <property type="term" value="F:zinc ion binding"/>
    <property type="evidence" value="ECO:0007669"/>
    <property type="project" value="UniProtKB-KW"/>
</dbReference>
<dbReference type="InterPro" id="IPR017907">
    <property type="entry name" value="Znf_RING_CS"/>
</dbReference>
<dbReference type="InterPro" id="IPR001870">
    <property type="entry name" value="B30.2/SPRY"/>
</dbReference>
<dbReference type="OMA" id="INVISIH"/>
<dbReference type="Pfam" id="PF00622">
    <property type="entry name" value="SPRY"/>
    <property type="match status" value="1"/>
</dbReference>
<evidence type="ECO:0000256" key="5">
    <source>
        <dbReference type="SAM" id="Coils"/>
    </source>
</evidence>
<dbReference type="Gene3D" id="3.30.160.60">
    <property type="entry name" value="Classic Zinc Finger"/>
    <property type="match status" value="1"/>
</dbReference>
<dbReference type="AlphaFoldDB" id="A0A672NL55"/>
<dbReference type="InterPro" id="IPR001841">
    <property type="entry name" value="Znf_RING"/>
</dbReference>
<dbReference type="InterPro" id="IPR003879">
    <property type="entry name" value="Butyrophylin_SPRY"/>
</dbReference>
<dbReference type="Gene3D" id="2.60.120.920">
    <property type="match status" value="1"/>
</dbReference>
<evidence type="ECO:0000259" key="8">
    <source>
        <dbReference type="PROSITE" id="PS50188"/>
    </source>
</evidence>
<evidence type="ECO:0000256" key="1">
    <source>
        <dbReference type="ARBA" id="ARBA00022723"/>
    </source>
</evidence>
<dbReference type="InterPro" id="IPR050143">
    <property type="entry name" value="TRIM/RBCC"/>
</dbReference>
<dbReference type="SUPFAM" id="SSF57845">
    <property type="entry name" value="B-box zinc-binding domain"/>
    <property type="match status" value="1"/>
</dbReference>
<dbReference type="CDD" id="cd12893">
    <property type="entry name" value="SPRY_PRY_TRIM35"/>
    <property type="match status" value="1"/>
</dbReference>
<dbReference type="SUPFAM" id="SSF49899">
    <property type="entry name" value="Concanavalin A-like lectins/glucanases"/>
    <property type="match status" value="1"/>
</dbReference>
<feature type="domain" description="RING-type" evidence="6">
    <location>
        <begin position="18"/>
        <end position="58"/>
    </location>
</feature>
<dbReference type="Pfam" id="PF13445">
    <property type="entry name" value="zf-RING_UBOX"/>
    <property type="match status" value="1"/>
</dbReference>
<dbReference type="InterPro" id="IPR043136">
    <property type="entry name" value="B30.2/SPRY_sf"/>
</dbReference>
<dbReference type="InterPro" id="IPR013320">
    <property type="entry name" value="ConA-like_dom_sf"/>
</dbReference>